<dbReference type="CDD" id="cd06261">
    <property type="entry name" value="TM_PBP2"/>
    <property type="match status" value="1"/>
</dbReference>
<evidence type="ECO:0000313" key="10">
    <source>
        <dbReference type="Proteomes" id="UP000779049"/>
    </source>
</evidence>
<dbReference type="RefSeq" id="WP_221920297.1">
    <property type="nucleotide sequence ID" value="NZ_CP173660.1"/>
</dbReference>
<feature type="domain" description="ABC transmembrane type-1" evidence="8">
    <location>
        <begin position="81"/>
        <end position="265"/>
    </location>
</feature>
<dbReference type="PROSITE" id="PS50928">
    <property type="entry name" value="ABC_TM1"/>
    <property type="match status" value="1"/>
</dbReference>
<dbReference type="InterPro" id="IPR035906">
    <property type="entry name" value="MetI-like_sf"/>
</dbReference>
<dbReference type="Pfam" id="PF00528">
    <property type="entry name" value="BPD_transp_1"/>
    <property type="match status" value="1"/>
</dbReference>
<protein>
    <submittedName>
        <fullName evidence="9">Carbohydrate ABC transporter permease</fullName>
    </submittedName>
</protein>
<feature type="transmembrane region" description="Helical" evidence="7">
    <location>
        <begin position="118"/>
        <end position="138"/>
    </location>
</feature>
<evidence type="ECO:0000256" key="2">
    <source>
        <dbReference type="ARBA" id="ARBA00022448"/>
    </source>
</evidence>
<keyword evidence="6 7" id="KW-0472">Membrane</keyword>
<accession>A0ABS7L9U0</accession>
<evidence type="ECO:0000256" key="1">
    <source>
        <dbReference type="ARBA" id="ARBA00004651"/>
    </source>
</evidence>
<dbReference type="Gene3D" id="1.10.3720.10">
    <property type="entry name" value="MetI-like"/>
    <property type="match status" value="1"/>
</dbReference>
<gene>
    <name evidence="9" type="ORF">FLB61_11845</name>
</gene>
<keyword evidence="3" id="KW-1003">Cell membrane</keyword>
<keyword evidence="5 7" id="KW-1133">Transmembrane helix</keyword>
<organism evidence="9 10">
    <name type="scientific">Sellimonas caecigallum</name>
    <dbReference type="NCBI Taxonomy" id="2592333"/>
    <lineage>
        <taxon>Bacteria</taxon>
        <taxon>Bacillati</taxon>
        <taxon>Bacillota</taxon>
        <taxon>Clostridia</taxon>
        <taxon>Lachnospirales</taxon>
        <taxon>Lachnospiraceae</taxon>
        <taxon>Sellimonas</taxon>
    </lineage>
</organism>
<feature type="transmembrane region" description="Helical" evidence="7">
    <location>
        <begin position="245"/>
        <end position="264"/>
    </location>
</feature>
<keyword evidence="2 7" id="KW-0813">Transport</keyword>
<evidence type="ECO:0000313" key="9">
    <source>
        <dbReference type="EMBL" id="MBY0759762.1"/>
    </source>
</evidence>
<evidence type="ECO:0000256" key="3">
    <source>
        <dbReference type="ARBA" id="ARBA00022475"/>
    </source>
</evidence>
<dbReference type="SUPFAM" id="SSF161098">
    <property type="entry name" value="MetI-like"/>
    <property type="match status" value="1"/>
</dbReference>
<evidence type="ECO:0000256" key="5">
    <source>
        <dbReference type="ARBA" id="ARBA00022989"/>
    </source>
</evidence>
<keyword evidence="10" id="KW-1185">Reference proteome</keyword>
<sequence>MKKMQKAGKFIFGCMVIVVFCLPVVFLFTGSLKGTEELRESLGAVISGGEGSFQWSFFPAYPTLRHYVEVVFDSPEFWTLFWNSVRMTGLILLGQIIVGIPAAWGFARYRFTRPVFRIYMILMMIPFQVRMVSEYLLLRRLELLDSLWGIVLPAVFSTYPVFILFQFFVSIPEEVLDAARIDGASETKIFLKIGVPIGKAGICSSLMLSFVEYWNLIEQPMTFLDTKSLWPLSLYMPQITEARTGVSFAISILVMILPFFVFLAGQEYMQKGIAAFMKDE</sequence>
<dbReference type="PANTHER" id="PTHR43744">
    <property type="entry name" value="ABC TRANSPORTER PERMEASE PROTEIN MG189-RELATED-RELATED"/>
    <property type="match status" value="1"/>
</dbReference>
<dbReference type="PANTHER" id="PTHR43744:SF8">
    <property type="entry name" value="SN-GLYCEROL-3-PHOSPHATE TRANSPORT SYSTEM PERMEASE PROTEIN UGPE"/>
    <property type="match status" value="1"/>
</dbReference>
<evidence type="ECO:0000256" key="4">
    <source>
        <dbReference type="ARBA" id="ARBA00022692"/>
    </source>
</evidence>
<feature type="transmembrane region" description="Helical" evidence="7">
    <location>
        <begin position="189"/>
        <end position="211"/>
    </location>
</feature>
<keyword evidence="4 7" id="KW-0812">Transmembrane</keyword>
<evidence type="ECO:0000259" key="8">
    <source>
        <dbReference type="PROSITE" id="PS50928"/>
    </source>
</evidence>
<comment type="caution">
    <text evidence="9">The sequence shown here is derived from an EMBL/GenBank/DDBJ whole genome shotgun (WGS) entry which is preliminary data.</text>
</comment>
<name>A0ABS7L9U0_9FIRM</name>
<proteinExistence type="inferred from homology"/>
<dbReference type="EMBL" id="VIRV01000025">
    <property type="protein sequence ID" value="MBY0759762.1"/>
    <property type="molecule type" value="Genomic_DNA"/>
</dbReference>
<reference evidence="9 10" key="1">
    <citation type="journal article" date="2020" name="New Microbes New Infect">
        <title>Sellimonas caecigallum sp. nov., description and genome sequence of a new member of the Sellimonas genus isolated from the cecum of feral chicken.</title>
        <authorList>
            <person name="Wongkuna S."/>
            <person name="Ghimire S."/>
            <person name="Antony L."/>
            <person name="Chankhamhaengdecha S."/>
            <person name="Janvilisri T."/>
            <person name="Scaria J."/>
        </authorList>
    </citation>
    <scope>NUCLEOTIDE SEQUENCE [LARGE SCALE GENOMIC DNA]</scope>
    <source>
        <strain evidence="9 10">SW451</strain>
    </source>
</reference>
<evidence type="ECO:0000256" key="7">
    <source>
        <dbReference type="RuleBase" id="RU363032"/>
    </source>
</evidence>
<feature type="transmembrane region" description="Helical" evidence="7">
    <location>
        <begin position="12"/>
        <end position="32"/>
    </location>
</feature>
<dbReference type="InterPro" id="IPR000515">
    <property type="entry name" value="MetI-like"/>
</dbReference>
<evidence type="ECO:0000256" key="6">
    <source>
        <dbReference type="ARBA" id="ARBA00023136"/>
    </source>
</evidence>
<comment type="subcellular location">
    <subcellularLocation>
        <location evidence="1 7">Cell membrane</location>
        <topology evidence="1 7">Multi-pass membrane protein</topology>
    </subcellularLocation>
</comment>
<comment type="similarity">
    <text evidence="7">Belongs to the binding-protein-dependent transport system permease family.</text>
</comment>
<dbReference type="Proteomes" id="UP000779049">
    <property type="component" value="Unassembled WGS sequence"/>
</dbReference>
<feature type="transmembrane region" description="Helical" evidence="7">
    <location>
        <begin position="150"/>
        <end position="169"/>
    </location>
</feature>
<feature type="transmembrane region" description="Helical" evidence="7">
    <location>
        <begin position="87"/>
        <end position="106"/>
    </location>
</feature>